<reference evidence="3" key="1">
    <citation type="journal article" date="2018" name="Nat. Plants">
        <title>Whole-genome landscape of Medicago truncatula symbiotic genes.</title>
        <authorList>
            <person name="Pecrix Y."/>
            <person name="Gamas P."/>
            <person name="Carrere S."/>
        </authorList>
    </citation>
    <scope>NUCLEOTIDE SEQUENCE</scope>
    <source>
        <tissue evidence="3">Leaves</tissue>
    </source>
</reference>
<dbReference type="GO" id="GO:0046872">
    <property type="term" value="F:metal ion binding"/>
    <property type="evidence" value="ECO:0007669"/>
    <property type="project" value="InterPro"/>
</dbReference>
<dbReference type="Gramene" id="rna31377">
    <property type="protein sequence ID" value="RHN56054.1"/>
    <property type="gene ID" value="gene31377"/>
</dbReference>
<comment type="caution">
    <text evidence="3">The sequence shown here is derived from an EMBL/GenBank/DDBJ whole genome shotgun (WGS) entry which is preliminary data.</text>
</comment>
<dbReference type="InterPro" id="IPR009810">
    <property type="entry name" value="Nodulin_late_dom"/>
</dbReference>
<keyword evidence="1" id="KW-1133">Transmembrane helix</keyword>
<evidence type="ECO:0000313" key="3">
    <source>
        <dbReference type="EMBL" id="RHN56054.1"/>
    </source>
</evidence>
<dbReference type="EMBL" id="PSQE01000005">
    <property type="protein sequence ID" value="RHN56054.1"/>
    <property type="molecule type" value="Genomic_DNA"/>
</dbReference>
<feature type="transmembrane region" description="Helical" evidence="1">
    <location>
        <begin position="7"/>
        <end position="28"/>
    </location>
</feature>
<organism evidence="3">
    <name type="scientific">Medicago truncatula</name>
    <name type="common">Barrel medic</name>
    <name type="synonym">Medicago tribuloides</name>
    <dbReference type="NCBI Taxonomy" id="3880"/>
    <lineage>
        <taxon>Eukaryota</taxon>
        <taxon>Viridiplantae</taxon>
        <taxon>Streptophyta</taxon>
        <taxon>Embryophyta</taxon>
        <taxon>Tracheophyta</taxon>
        <taxon>Spermatophyta</taxon>
        <taxon>Magnoliopsida</taxon>
        <taxon>eudicotyledons</taxon>
        <taxon>Gunneridae</taxon>
        <taxon>Pentapetalae</taxon>
        <taxon>rosids</taxon>
        <taxon>fabids</taxon>
        <taxon>Fabales</taxon>
        <taxon>Fabaceae</taxon>
        <taxon>Papilionoideae</taxon>
        <taxon>50 kb inversion clade</taxon>
        <taxon>NPAAA clade</taxon>
        <taxon>Hologalegina</taxon>
        <taxon>IRL clade</taxon>
        <taxon>Trifolieae</taxon>
        <taxon>Medicago</taxon>
    </lineage>
</organism>
<feature type="domain" description="Late nodulin" evidence="2">
    <location>
        <begin position="1"/>
        <end position="53"/>
    </location>
</feature>
<evidence type="ECO:0000256" key="1">
    <source>
        <dbReference type="SAM" id="Phobius"/>
    </source>
</evidence>
<name>A0A396HVR1_MEDTR</name>
<gene>
    <name evidence="3" type="ORF">MtrunA17_Chr5g0425201</name>
</gene>
<sequence length="65" mass="7706">MYKIIKFVYAMIILNSLFLFAMNVAEYITCETDADCPKSPLTGFGWKCIKRRCVYFDIEPYKYQT</sequence>
<keyword evidence="1" id="KW-0812">Transmembrane</keyword>
<dbReference type="AlphaFoldDB" id="A0A396HVR1"/>
<protein>
    <submittedName>
        <fullName evidence="3">Putative Late nodulin</fullName>
    </submittedName>
</protein>
<evidence type="ECO:0000259" key="2">
    <source>
        <dbReference type="Pfam" id="PF07127"/>
    </source>
</evidence>
<keyword evidence="1" id="KW-0472">Membrane</keyword>
<dbReference type="Pfam" id="PF07127">
    <property type="entry name" value="Nodulin_late"/>
    <property type="match status" value="1"/>
</dbReference>
<dbReference type="Proteomes" id="UP000265566">
    <property type="component" value="Chromosome 5"/>
</dbReference>
<accession>A0A396HVR1</accession>
<proteinExistence type="predicted"/>